<keyword evidence="8 10" id="KW-0131">Cell cycle</keyword>
<proteinExistence type="inferred from homology"/>
<dbReference type="GO" id="GO:0031262">
    <property type="term" value="C:Ndc80 complex"/>
    <property type="evidence" value="ECO:0007669"/>
    <property type="project" value="UniProtKB-UniRule"/>
</dbReference>
<keyword evidence="5 10" id="KW-0995">Kinetochore</keyword>
<feature type="domain" description="Kinetochore protein Ndc80 CH" evidence="12">
    <location>
        <begin position="15"/>
        <end position="139"/>
    </location>
</feature>
<reference evidence="13 14" key="1">
    <citation type="journal article" date="2017" name="Environ. Microbiol.">
        <title>Decay of the glycolytic pathway and adaptation to intranuclear parasitism within Enterocytozoonidae microsporidia.</title>
        <authorList>
            <person name="Wiredu Boakye D."/>
            <person name="Jaroenlak P."/>
            <person name="Prachumwat A."/>
            <person name="Williams T.A."/>
            <person name="Bateman K.S."/>
            <person name="Itsathitphaisarn O."/>
            <person name="Sritunyalucksana K."/>
            <person name="Paszkiewicz K.H."/>
            <person name="Moore K.A."/>
            <person name="Stentiford G.D."/>
            <person name="Williams B.A."/>
        </authorList>
    </citation>
    <scope>NUCLEOTIDE SEQUENCE [LARGE SCALE GENOMIC DNA]</scope>
    <source>
        <strain evidence="14">canceri</strain>
    </source>
</reference>
<dbReference type="GO" id="GO:0051301">
    <property type="term" value="P:cell division"/>
    <property type="evidence" value="ECO:0007669"/>
    <property type="project" value="UniProtKB-UniRule"/>
</dbReference>
<evidence type="ECO:0000256" key="2">
    <source>
        <dbReference type="ARBA" id="ARBA00022454"/>
    </source>
</evidence>
<keyword evidence="6 11" id="KW-0175">Coiled coil</keyword>
<dbReference type="InterPro" id="IPR038273">
    <property type="entry name" value="Ndc80_sf"/>
</dbReference>
<evidence type="ECO:0000256" key="8">
    <source>
        <dbReference type="ARBA" id="ARBA00023306"/>
    </source>
</evidence>
<keyword evidence="3 10" id="KW-0132">Cell division</keyword>
<dbReference type="VEuPathDB" id="MicrosporidiaDB:A0H76_2264"/>
<comment type="function">
    <text evidence="10">Acts as a component of the essential kinetochore-associated NDC80 complex, which is required for chromosome segregation and spindle checkpoint activity.</text>
</comment>
<evidence type="ECO:0000256" key="3">
    <source>
        <dbReference type="ARBA" id="ARBA00022618"/>
    </source>
</evidence>
<evidence type="ECO:0000256" key="9">
    <source>
        <dbReference type="ARBA" id="ARBA00023328"/>
    </source>
</evidence>
<dbReference type="Proteomes" id="UP000192501">
    <property type="component" value="Unassembled WGS sequence"/>
</dbReference>
<keyword evidence="2 10" id="KW-0158">Chromosome</keyword>
<evidence type="ECO:0000313" key="14">
    <source>
        <dbReference type="Proteomes" id="UP000192501"/>
    </source>
</evidence>
<evidence type="ECO:0000256" key="1">
    <source>
        <dbReference type="ARBA" id="ARBA00007050"/>
    </source>
</evidence>
<evidence type="ECO:0000259" key="12">
    <source>
        <dbReference type="Pfam" id="PF03801"/>
    </source>
</evidence>
<dbReference type="InterPro" id="IPR055260">
    <property type="entry name" value="Ndc80_CH"/>
</dbReference>
<organism evidence="13 14">
    <name type="scientific">Hepatospora eriocheir</name>
    <dbReference type="NCBI Taxonomy" id="1081669"/>
    <lineage>
        <taxon>Eukaryota</taxon>
        <taxon>Fungi</taxon>
        <taxon>Fungi incertae sedis</taxon>
        <taxon>Microsporidia</taxon>
        <taxon>Hepatosporidae</taxon>
        <taxon>Hepatospora</taxon>
    </lineage>
</organism>
<dbReference type="InterPro" id="IPR005550">
    <property type="entry name" value="Kinetochore_Ndc80"/>
</dbReference>
<dbReference type="Pfam" id="PF03801">
    <property type="entry name" value="Ndc80_HEC"/>
    <property type="match status" value="1"/>
</dbReference>
<evidence type="ECO:0000256" key="7">
    <source>
        <dbReference type="ARBA" id="ARBA00023242"/>
    </source>
</evidence>
<comment type="subunit">
    <text evidence="10">Component of the NDC80 complex.</text>
</comment>
<dbReference type="AlphaFoldDB" id="A0A1X0QK75"/>
<dbReference type="VEuPathDB" id="MicrosporidiaDB:HERIO_2190"/>
<keyword evidence="9 10" id="KW-0137">Centromere</keyword>
<keyword evidence="7 10" id="KW-0539">Nucleus</keyword>
<dbReference type="Gene3D" id="1.10.418.30">
    <property type="entry name" value="Ncd80 complex, Ncd80 subunit"/>
    <property type="match status" value="1"/>
</dbReference>
<evidence type="ECO:0000256" key="11">
    <source>
        <dbReference type="SAM" id="Coils"/>
    </source>
</evidence>
<evidence type="ECO:0000256" key="10">
    <source>
        <dbReference type="RuleBase" id="RU368072"/>
    </source>
</evidence>
<dbReference type="GO" id="GO:0005634">
    <property type="term" value="C:nucleus"/>
    <property type="evidence" value="ECO:0007669"/>
    <property type="project" value="UniProtKB-SubCell"/>
</dbReference>
<dbReference type="GO" id="GO:0051315">
    <property type="term" value="P:attachment of mitotic spindle microtubules to kinetochore"/>
    <property type="evidence" value="ECO:0007669"/>
    <property type="project" value="UniProtKB-UniRule"/>
</dbReference>
<feature type="coiled-coil region" evidence="11">
    <location>
        <begin position="180"/>
        <end position="442"/>
    </location>
</feature>
<comment type="subcellular location">
    <subcellularLocation>
        <location evidence="10">Chromosome</location>
        <location evidence="10">Centromere</location>
        <location evidence="10">Kinetochore</location>
    </subcellularLocation>
    <subcellularLocation>
        <location evidence="10">Nucleus</location>
    </subcellularLocation>
</comment>
<evidence type="ECO:0000256" key="4">
    <source>
        <dbReference type="ARBA" id="ARBA00022776"/>
    </source>
</evidence>
<protein>
    <recommendedName>
        <fullName evidence="10">Kinetochore protein NDC80</fullName>
    </recommendedName>
</protein>
<gene>
    <name evidence="13" type="primary">NDC80</name>
    <name evidence="13" type="ORF">A0H76_2264</name>
</gene>
<keyword evidence="4 10" id="KW-0498">Mitosis</keyword>
<name>A0A1X0QK75_9MICR</name>
<evidence type="ECO:0000256" key="6">
    <source>
        <dbReference type="ARBA" id="ARBA00023054"/>
    </source>
</evidence>
<sequence>MRRFSLAPANNFIPQTPIKNKKGTSNYNEGERNIRDKDYKMKCVLNISEFLERNNYEGVLTEKTLISPSTKDFQNIVKFICGFIDTSIMYKFEEDVIFILKTLKYPHSNEITKSQLSSITPHAWPALLSMISWLCDLVKSSLGDRKSEKSLDLEFFDHVCTEYINFMTGNENDEAELEFLKKIEDNFVANNDEAEEYKNNIEILEDEVSNLRTQFEDLNVLENKKKALKDEINHLIVHTNQLESKKQKHVENIDEMNEKLIKLNDNIKQIGVYREELKEKISKQDVNIEDIKELNDKRNLYIGKLEKLKSQKELLTSDLNRIQCAIGDLEEKRDHLIQEISMLKNISTDELSLELKTHESEFLSRKDLALKYELECKSLEAKLQECKTLEEDLDKKYNHSTQKLANINEIYNEKKEVFDNNHQNSLNETDKLENDLLKLKLESDSVYIKSERDFSESQIQLDVVKSFIARERNEINKILLEFENYVNNQFNTLKEISEEVKENLK</sequence>
<dbReference type="PANTHER" id="PTHR10643:SF2">
    <property type="entry name" value="KINETOCHORE PROTEIN NDC80 HOMOLOG"/>
    <property type="match status" value="1"/>
</dbReference>
<comment type="similarity">
    <text evidence="1 10">Belongs to the NDC80/HEC1 family.</text>
</comment>
<dbReference type="VEuPathDB" id="MicrosporidiaDB:HERIO_2191"/>
<dbReference type="EMBL" id="LTAI01000064">
    <property type="protein sequence ID" value="ORE00105.1"/>
    <property type="molecule type" value="Genomic_DNA"/>
</dbReference>
<comment type="caution">
    <text evidence="13">The sequence shown here is derived from an EMBL/GenBank/DDBJ whole genome shotgun (WGS) entry which is preliminary data.</text>
</comment>
<evidence type="ECO:0000313" key="13">
    <source>
        <dbReference type="EMBL" id="ORE00105.1"/>
    </source>
</evidence>
<evidence type="ECO:0000256" key="5">
    <source>
        <dbReference type="ARBA" id="ARBA00022838"/>
    </source>
</evidence>
<dbReference type="PANTHER" id="PTHR10643">
    <property type="entry name" value="KINETOCHORE PROTEIN NDC80"/>
    <property type="match status" value="1"/>
</dbReference>
<accession>A0A1X0QK75</accession>